<dbReference type="PANTHER" id="PTHR32122:SF1">
    <property type="entry name" value="TATA BOX-BINDING PROTEIN-ASSOCIATED FACTOR RNA POLYMERASE I SUBUNIT A"/>
    <property type="match status" value="1"/>
</dbReference>
<proteinExistence type="predicted"/>
<evidence type="ECO:0000313" key="3">
    <source>
        <dbReference type="Proteomes" id="UP001159641"/>
    </source>
</evidence>
<evidence type="ECO:0000256" key="1">
    <source>
        <dbReference type="SAM" id="MobiDB-lite"/>
    </source>
</evidence>
<dbReference type="Pfam" id="PF14929">
    <property type="entry name" value="TAF1_subA"/>
    <property type="match status" value="2"/>
</dbReference>
<comment type="caution">
    <text evidence="2">The sequence shown here is derived from an EMBL/GenBank/DDBJ whole genome shotgun (WGS) entry which is preliminary data.</text>
</comment>
<protein>
    <recommendedName>
        <fullName evidence="4">TATA box-binding protein-associated factor RNA polymerase I subunit A</fullName>
    </recommendedName>
</protein>
<name>A0AB34G946_ESCRO</name>
<dbReference type="EMBL" id="JAIQCJ010002438">
    <property type="protein sequence ID" value="KAJ8776276.1"/>
    <property type="molecule type" value="Genomic_DNA"/>
</dbReference>
<dbReference type="PANTHER" id="PTHR32122">
    <property type="entry name" value="TATA BOX-BINDING PROTEIN ASSOCIATED FACTOR RNA POLYMERASE I SUBUNIT A"/>
    <property type="match status" value="1"/>
</dbReference>
<dbReference type="InterPro" id="IPR052669">
    <property type="entry name" value="SL1/TIF-IB_Component"/>
</dbReference>
<dbReference type="InterPro" id="IPR039495">
    <property type="entry name" value="TAF1A"/>
</dbReference>
<dbReference type="GO" id="GO:0000120">
    <property type="term" value="C:RNA polymerase I transcription regulator complex"/>
    <property type="evidence" value="ECO:0007669"/>
    <property type="project" value="InterPro"/>
</dbReference>
<sequence length="434" mass="50821">MSDFSEELIRPTTEDEQEEPRVPSGTGMCLPWLQKHIETIATGGKQEKDFAQTTSACLSLIQEALLKHQWQRAAEYMHSYFQILEDSDSNKRQIAPEIIWRLGSEILYYHPKSNVETFNTFADRMKNIGVMNYLKISLQHALYLLHHGMLEDANRNLSQAETWRYGEKSSSQEVLINLIQAYKGLLQYYIWSKKKMELSQLELVWDFSLLLWPVLVGFDALGGWESPSMMLEFYGDQDGAREVLTNYAYDEKFPSNPNAHIYLYNFLKREKAPREKLISVLKILYQIVPSHKLMLEFHRLLRKSGNEEHHKLGLEVLFGVLDFAGCTKNITAWKYLAKYLRQTLMGSHLAWVQEEWNSRKNWWPSFHFSYFRAKNDWKEDKALACEKALVAGLLLGKDCRYFRNISKQDHQVLKKKIKQMKKSVKKYSIVNPGL</sequence>
<accession>A0AB34G946</accession>
<dbReference type="GO" id="GO:0006360">
    <property type="term" value="P:transcription by RNA polymerase I"/>
    <property type="evidence" value="ECO:0007669"/>
    <property type="project" value="InterPro"/>
</dbReference>
<keyword evidence="3" id="KW-1185">Reference proteome</keyword>
<evidence type="ECO:0000313" key="2">
    <source>
        <dbReference type="EMBL" id="KAJ8776276.1"/>
    </source>
</evidence>
<feature type="region of interest" description="Disordered" evidence="1">
    <location>
        <begin position="1"/>
        <end position="25"/>
    </location>
</feature>
<dbReference type="Proteomes" id="UP001159641">
    <property type="component" value="Unassembled WGS sequence"/>
</dbReference>
<evidence type="ECO:0008006" key="4">
    <source>
        <dbReference type="Google" id="ProtNLM"/>
    </source>
</evidence>
<reference evidence="2 3" key="1">
    <citation type="submission" date="2022-11" db="EMBL/GenBank/DDBJ databases">
        <title>Whole genome sequence of Eschrichtius robustus ER-17-0199.</title>
        <authorList>
            <person name="Bruniche-Olsen A."/>
            <person name="Black A.N."/>
            <person name="Fields C.J."/>
            <person name="Walden K."/>
            <person name="Dewoody J.A."/>
        </authorList>
    </citation>
    <scope>NUCLEOTIDE SEQUENCE [LARGE SCALE GENOMIC DNA]</scope>
    <source>
        <strain evidence="2">ER-17-0199</strain>
        <tissue evidence="2">Blubber</tissue>
    </source>
</reference>
<gene>
    <name evidence="2" type="ORF">J1605_015574</name>
</gene>
<dbReference type="AlphaFoldDB" id="A0AB34G946"/>
<organism evidence="2 3">
    <name type="scientific">Eschrichtius robustus</name>
    <name type="common">California gray whale</name>
    <name type="synonym">Eschrichtius gibbosus</name>
    <dbReference type="NCBI Taxonomy" id="9764"/>
    <lineage>
        <taxon>Eukaryota</taxon>
        <taxon>Metazoa</taxon>
        <taxon>Chordata</taxon>
        <taxon>Craniata</taxon>
        <taxon>Vertebrata</taxon>
        <taxon>Euteleostomi</taxon>
        <taxon>Mammalia</taxon>
        <taxon>Eutheria</taxon>
        <taxon>Laurasiatheria</taxon>
        <taxon>Artiodactyla</taxon>
        <taxon>Whippomorpha</taxon>
        <taxon>Cetacea</taxon>
        <taxon>Mysticeti</taxon>
        <taxon>Eschrichtiidae</taxon>
        <taxon>Eschrichtius</taxon>
    </lineage>
</organism>